<dbReference type="CDD" id="cd06261">
    <property type="entry name" value="TM_PBP2"/>
    <property type="match status" value="1"/>
</dbReference>
<name>A0ABS6DA68_9FIRM</name>
<evidence type="ECO:0000259" key="8">
    <source>
        <dbReference type="PROSITE" id="PS50928"/>
    </source>
</evidence>
<dbReference type="PANTHER" id="PTHR43744:SF12">
    <property type="entry name" value="ABC TRANSPORTER PERMEASE PROTEIN MG189-RELATED"/>
    <property type="match status" value="1"/>
</dbReference>
<organism evidence="9 10">
    <name type="scientific">Faecalicatena faecalis</name>
    <dbReference type="NCBI Taxonomy" id="2726362"/>
    <lineage>
        <taxon>Bacteria</taxon>
        <taxon>Bacillati</taxon>
        <taxon>Bacillota</taxon>
        <taxon>Clostridia</taxon>
        <taxon>Lachnospirales</taxon>
        <taxon>Lachnospiraceae</taxon>
        <taxon>Faecalicatena</taxon>
    </lineage>
</organism>
<dbReference type="InterPro" id="IPR000515">
    <property type="entry name" value="MetI-like"/>
</dbReference>
<comment type="caution">
    <text evidence="9">The sequence shown here is derived from an EMBL/GenBank/DDBJ whole genome shotgun (WGS) entry which is preliminary data.</text>
</comment>
<keyword evidence="10" id="KW-1185">Reference proteome</keyword>
<dbReference type="PROSITE" id="PS50928">
    <property type="entry name" value="ABC_TM1"/>
    <property type="match status" value="1"/>
</dbReference>
<evidence type="ECO:0000256" key="1">
    <source>
        <dbReference type="ARBA" id="ARBA00004651"/>
    </source>
</evidence>
<feature type="transmembrane region" description="Helical" evidence="7">
    <location>
        <begin position="239"/>
        <end position="260"/>
    </location>
</feature>
<keyword evidence="2 7" id="KW-0813">Transport</keyword>
<keyword evidence="3" id="KW-1003">Cell membrane</keyword>
<feature type="transmembrane region" description="Helical" evidence="7">
    <location>
        <begin position="104"/>
        <end position="126"/>
    </location>
</feature>
<dbReference type="Proteomes" id="UP000723714">
    <property type="component" value="Unassembled WGS sequence"/>
</dbReference>
<evidence type="ECO:0000256" key="7">
    <source>
        <dbReference type="RuleBase" id="RU363032"/>
    </source>
</evidence>
<reference evidence="9 10" key="1">
    <citation type="submission" date="2021-06" db="EMBL/GenBank/DDBJ databases">
        <title>Faecalicatena sp. nov. isolated from porcine feces.</title>
        <authorList>
            <person name="Oh B.S."/>
            <person name="Lee J.H."/>
        </authorList>
    </citation>
    <scope>NUCLEOTIDE SEQUENCE [LARGE SCALE GENOMIC DNA]</scope>
    <source>
        <strain evidence="9 10">AGMB00832</strain>
    </source>
</reference>
<gene>
    <name evidence="9" type="ORF">HGO97_021235</name>
</gene>
<proteinExistence type="inferred from homology"/>
<keyword evidence="4 7" id="KW-0812">Transmembrane</keyword>
<feature type="transmembrane region" description="Helical" evidence="7">
    <location>
        <begin position="181"/>
        <end position="206"/>
    </location>
</feature>
<evidence type="ECO:0000256" key="6">
    <source>
        <dbReference type="ARBA" id="ARBA00023136"/>
    </source>
</evidence>
<keyword evidence="6 7" id="KW-0472">Membrane</keyword>
<dbReference type="PANTHER" id="PTHR43744">
    <property type="entry name" value="ABC TRANSPORTER PERMEASE PROTEIN MG189-RELATED-RELATED"/>
    <property type="match status" value="1"/>
</dbReference>
<feature type="transmembrane region" description="Helical" evidence="7">
    <location>
        <begin position="12"/>
        <end position="30"/>
    </location>
</feature>
<evidence type="ECO:0000256" key="3">
    <source>
        <dbReference type="ARBA" id="ARBA00022475"/>
    </source>
</evidence>
<protein>
    <submittedName>
        <fullName evidence="9">Carbohydrate ABC transporter permease</fullName>
    </submittedName>
</protein>
<evidence type="ECO:0000313" key="10">
    <source>
        <dbReference type="Proteomes" id="UP000723714"/>
    </source>
</evidence>
<evidence type="ECO:0000313" key="9">
    <source>
        <dbReference type="EMBL" id="MBU3878331.1"/>
    </source>
</evidence>
<feature type="transmembrane region" description="Helical" evidence="7">
    <location>
        <begin position="68"/>
        <end position="92"/>
    </location>
</feature>
<sequence length="275" mass="30772">MKRKRGRGITSQVLMISLVIVIIFPLYFMTVNSFKTHEEYVNNMIGIPKAFTMQNYIDAFQGKPFGQWFLNSLILTAAAAFFTGIVALLAGYAFAKMKFRGRELLFGMIVPLMSVPPVAMIIPQFRIIKIMGLVNTRISVILIYVGIMLPMTIYLMRNFMKTVPDSLLDAAKIDGCNSKKALLFVMVPLSVPALITSSLVNIVWVWNELLISLVFLQKESLRTLMVGITLFKGRFTLNIPVIMAGLVIATVPIVIIYIFAQKYLVEGMLAGSVKE</sequence>
<dbReference type="Pfam" id="PF00528">
    <property type="entry name" value="BPD_transp_1"/>
    <property type="match status" value="1"/>
</dbReference>
<evidence type="ECO:0000256" key="2">
    <source>
        <dbReference type="ARBA" id="ARBA00022448"/>
    </source>
</evidence>
<feature type="transmembrane region" description="Helical" evidence="7">
    <location>
        <begin position="138"/>
        <end position="160"/>
    </location>
</feature>
<keyword evidence="5 7" id="KW-1133">Transmembrane helix</keyword>
<comment type="similarity">
    <text evidence="7">Belongs to the binding-protein-dependent transport system permease family.</text>
</comment>
<feature type="domain" description="ABC transmembrane type-1" evidence="8">
    <location>
        <begin position="69"/>
        <end position="260"/>
    </location>
</feature>
<evidence type="ECO:0000256" key="4">
    <source>
        <dbReference type="ARBA" id="ARBA00022692"/>
    </source>
</evidence>
<accession>A0ABS6DA68</accession>
<comment type="subcellular location">
    <subcellularLocation>
        <location evidence="1 7">Cell membrane</location>
        <topology evidence="1 7">Multi-pass membrane protein</topology>
    </subcellularLocation>
</comment>
<dbReference type="EMBL" id="JABACJ020000031">
    <property type="protein sequence ID" value="MBU3878331.1"/>
    <property type="molecule type" value="Genomic_DNA"/>
</dbReference>
<evidence type="ECO:0000256" key="5">
    <source>
        <dbReference type="ARBA" id="ARBA00022989"/>
    </source>
</evidence>
<dbReference type="RefSeq" id="WP_216245030.1">
    <property type="nucleotide sequence ID" value="NZ_JABACJ020000031.1"/>
</dbReference>